<dbReference type="PANTHER" id="PTHR11703:SF0">
    <property type="entry name" value="DEOXYHYPUSINE SYNTHASE"/>
    <property type="match status" value="1"/>
</dbReference>
<evidence type="ECO:0000256" key="7">
    <source>
        <dbReference type="ARBA" id="ARBA00023027"/>
    </source>
</evidence>
<dbReference type="PANTHER" id="PTHR11703">
    <property type="entry name" value="DEOXYHYPUSINE SYNTHASE"/>
    <property type="match status" value="1"/>
</dbReference>
<protein>
    <recommendedName>
        <fullName evidence="5">deoxyhypusine synthase</fullName>
        <ecNumber evidence="5">2.5.1.46</ecNumber>
    </recommendedName>
</protein>
<gene>
    <name evidence="9" type="ORF">FGO68_gene15473</name>
</gene>
<dbReference type="AlphaFoldDB" id="A0A8J8NSX3"/>
<evidence type="ECO:0000256" key="8">
    <source>
        <dbReference type="ARBA" id="ARBA00023256"/>
    </source>
</evidence>
<accession>A0A8J8NSX3</accession>
<evidence type="ECO:0000256" key="1">
    <source>
        <dbReference type="ARBA" id="ARBA00000952"/>
    </source>
</evidence>
<evidence type="ECO:0000313" key="9">
    <source>
        <dbReference type="EMBL" id="TNV80159.1"/>
    </source>
</evidence>
<evidence type="ECO:0000256" key="5">
    <source>
        <dbReference type="ARBA" id="ARBA00012683"/>
    </source>
</evidence>
<evidence type="ECO:0000256" key="6">
    <source>
        <dbReference type="ARBA" id="ARBA00022679"/>
    </source>
</evidence>
<keyword evidence="8" id="KW-0386">Hypusine biosynthesis</keyword>
<dbReference type="Pfam" id="PF01916">
    <property type="entry name" value="DS"/>
    <property type="match status" value="1"/>
</dbReference>
<name>A0A8J8NSX3_HALGN</name>
<keyword evidence="7" id="KW-0520">NAD</keyword>
<dbReference type="InterPro" id="IPR036982">
    <property type="entry name" value="Deoxyhypusine_synthase_sf"/>
</dbReference>
<dbReference type="Proteomes" id="UP000785679">
    <property type="component" value="Unassembled WGS sequence"/>
</dbReference>
<organism evidence="9 10">
    <name type="scientific">Halteria grandinella</name>
    <dbReference type="NCBI Taxonomy" id="5974"/>
    <lineage>
        <taxon>Eukaryota</taxon>
        <taxon>Sar</taxon>
        <taxon>Alveolata</taxon>
        <taxon>Ciliophora</taxon>
        <taxon>Intramacronucleata</taxon>
        <taxon>Spirotrichea</taxon>
        <taxon>Stichotrichia</taxon>
        <taxon>Sporadotrichida</taxon>
        <taxon>Halteriidae</taxon>
        <taxon>Halteria</taxon>
    </lineage>
</organism>
<evidence type="ECO:0000256" key="2">
    <source>
        <dbReference type="ARBA" id="ARBA00001911"/>
    </source>
</evidence>
<dbReference type="Gene3D" id="3.40.910.10">
    <property type="entry name" value="Deoxyhypusine synthase"/>
    <property type="match status" value="1"/>
</dbReference>
<keyword evidence="6" id="KW-0808">Transferase</keyword>
<dbReference type="InterPro" id="IPR002773">
    <property type="entry name" value="Deoxyhypusine_synthase"/>
</dbReference>
<comment type="caution">
    <text evidence="9">The sequence shown here is derived from an EMBL/GenBank/DDBJ whole genome shotgun (WGS) entry which is preliminary data.</text>
</comment>
<dbReference type="GO" id="GO:0034038">
    <property type="term" value="F:deoxyhypusine synthase activity"/>
    <property type="evidence" value="ECO:0007669"/>
    <property type="project" value="UniProtKB-EC"/>
</dbReference>
<comment type="pathway">
    <text evidence="3">Protein modification; eIF5A hypusination.</text>
</comment>
<comment type="similarity">
    <text evidence="4">Belongs to the deoxyhypusine synthase family.</text>
</comment>
<evidence type="ECO:0000256" key="3">
    <source>
        <dbReference type="ARBA" id="ARBA00005041"/>
    </source>
</evidence>
<dbReference type="GO" id="GO:0005737">
    <property type="term" value="C:cytoplasm"/>
    <property type="evidence" value="ECO:0007669"/>
    <property type="project" value="TreeGrafter"/>
</dbReference>
<dbReference type="SUPFAM" id="SSF52467">
    <property type="entry name" value="DHS-like NAD/FAD-binding domain"/>
    <property type="match status" value="1"/>
</dbReference>
<comment type="catalytic activity">
    <reaction evidence="1">
        <text>[eIF5A protein]-L-lysine + spermidine = [eIF5A protein]-deoxyhypusine + propane-1,3-diamine</text>
        <dbReference type="Rhea" id="RHEA:33299"/>
        <dbReference type="Rhea" id="RHEA-COMP:10143"/>
        <dbReference type="Rhea" id="RHEA-COMP:10144"/>
        <dbReference type="ChEBI" id="CHEBI:29969"/>
        <dbReference type="ChEBI" id="CHEBI:57484"/>
        <dbReference type="ChEBI" id="CHEBI:57834"/>
        <dbReference type="ChEBI" id="CHEBI:82657"/>
        <dbReference type="EC" id="2.5.1.46"/>
    </reaction>
</comment>
<dbReference type="InterPro" id="IPR029035">
    <property type="entry name" value="DHS-like_NAD/FAD-binding_dom"/>
</dbReference>
<dbReference type="EC" id="2.5.1.46" evidence="5"/>
<dbReference type="OrthoDB" id="294378at2759"/>
<sequence>MSLYAAANERLDAFTGPTSLDRPEVKGYDLNQGLNYSKMWQTLSHTGFQATNLGKAIDRVNQMIKWRLSHEPVTADTPAHLRDPEVRENVRCTIFLGYTSNMSSCGMREYIRYLCQHKMVDAIVTTCGGIEEDFMKCMTPFYIGDFYLKGKTLRSEGINRTGNLLVPMKNYHTLQDWMGPIMKQMHKEQTENGTVWSPSKIINRLGKEINNEESVYYWCWKNDIPVFSPAITDGEIGDIIFDHTYTNGPGFVVDIAQDVVKINEIALRAHKSGILIVGGGVIKHHICNAQIRRGGADLSVYVNTAVDYDGSDSGATPDEAVSWGKISDKAEPVKIWAEATLVLPTLIGETFARNFDLAKRT</sequence>
<evidence type="ECO:0000313" key="10">
    <source>
        <dbReference type="Proteomes" id="UP000785679"/>
    </source>
</evidence>
<proteinExistence type="inferred from homology"/>
<reference evidence="9" key="1">
    <citation type="submission" date="2019-06" db="EMBL/GenBank/DDBJ databases">
        <authorList>
            <person name="Zheng W."/>
        </authorList>
    </citation>
    <scope>NUCLEOTIDE SEQUENCE</scope>
    <source>
        <strain evidence="9">QDHG01</strain>
    </source>
</reference>
<dbReference type="EMBL" id="RRYP01007897">
    <property type="protein sequence ID" value="TNV80159.1"/>
    <property type="molecule type" value="Genomic_DNA"/>
</dbReference>
<dbReference type="FunFam" id="3.40.910.10:FF:000001">
    <property type="entry name" value="Probable deoxyhypusine synthase"/>
    <property type="match status" value="1"/>
</dbReference>
<evidence type="ECO:0000256" key="4">
    <source>
        <dbReference type="ARBA" id="ARBA00009892"/>
    </source>
</evidence>
<comment type="cofactor">
    <cofactor evidence="2">
        <name>NAD(+)</name>
        <dbReference type="ChEBI" id="CHEBI:57540"/>
    </cofactor>
</comment>
<keyword evidence="10" id="KW-1185">Reference proteome</keyword>
<dbReference type="NCBIfam" id="TIGR00321">
    <property type="entry name" value="dhys"/>
    <property type="match status" value="1"/>
</dbReference>